<protein>
    <recommendedName>
        <fullName evidence="4">TIGR04222 domain-containing membrane protein</fullName>
    </recommendedName>
</protein>
<comment type="caution">
    <text evidence="2">The sequence shown here is derived from an EMBL/GenBank/DDBJ whole genome shotgun (WGS) entry which is preliminary data.</text>
</comment>
<organism evidence="2 3">
    <name type="scientific">Actinomadura vinacea</name>
    <dbReference type="NCBI Taxonomy" id="115336"/>
    <lineage>
        <taxon>Bacteria</taxon>
        <taxon>Bacillati</taxon>
        <taxon>Actinomycetota</taxon>
        <taxon>Actinomycetes</taxon>
        <taxon>Streptosporangiales</taxon>
        <taxon>Thermomonosporaceae</taxon>
        <taxon>Actinomadura</taxon>
    </lineage>
</organism>
<proteinExistence type="predicted"/>
<gene>
    <name evidence="2" type="ORF">GCM10010191_13710</name>
</gene>
<name>A0ABN3IJV6_9ACTN</name>
<feature type="transmembrane region" description="Helical" evidence="1">
    <location>
        <begin position="145"/>
        <end position="162"/>
    </location>
</feature>
<evidence type="ECO:0008006" key="4">
    <source>
        <dbReference type="Google" id="ProtNLM"/>
    </source>
</evidence>
<accession>A0ABN3IJV6</accession>
<reference evidence="2 3" key="1">
    <citation type="journal article" date="2019" name="Int. J. Syst. Evol. Microbiol.">
        <title>The Global Catalogue of Microorganisms (GCM) 10K type strain sequencing project: providing services to taxonomists for standard genome sequencing and annotation.</title>
        <authorList>
            <consortium name="The Broad Institute Genomics Platform"/>
            <consortium name="The Broad Institute Genome Sequencing Center for Infectious Disease"/>
            <person name="Wu L."/>
            <person name="Ma J."/>
        </authorList>
    </citation>
    <scope>NUCLEOTIDE SEQUENCE [LARGE SCALE GENOMIC DNA]</scope>
    <source>
        <strain evidence="2 3">JCM 3325</strain>
    </source>
</reference>
<keyword evidence="1" id="KW-0472">Membrane</keyword>
<keyword evidence="1" id="KW-1133">Transmembrane helix</keyword>
<evidence type="ECO:0000313" key="2">
    <source>
        <dbReference type="EMBL" id="GAA2406821.1"/>
    </source>
</evidence>
<keyword evidence="3" id="KW-1185">Reference proteome</keyword>
<feature type="transmembrane region" description="Helical" evidence="1">
    <location>
        <begin position="174"/>
        <end position="195"/>
    </location>
</feature>
<sequence>MAGQVGGLSYWVFLVLLAGGFAVLLAGGAVAHRRLRVGSAPTRDLHPYELAYLDGGGRHAITAALISLRGLGALDAYATGRIQLTGRIPAARTPLDGAILGSLRGARMPSVAAVAADPHVRSAIAQLRDGLAAQGALMGTWERQVARLTPWPARIWLLIWFITGWDDVTGADAVWYRAMLLVFSCVALAAVSFTVGGGNERTRAGERALEEARVRHAHLDPRSRPAYEGDAAPMGVALFGTAALMAIDPVFAQTVGLGRFLAMAGSSSATASSGSGGPATCSSSASVCSSGGCGGGGSCGGGGGGGCGGGGGGGGGCGGGGGG</sequence>
<feature type="transmembrane region" description="Helical" evidence="1">
    <location>
        <begin position="12"/>
        <end position="31"/>
    </location>
</feature>
<dbReference type="RefSeq" id="WP_344587692.1">
    <property type="nucleotide sequence ID" value="NZ_BAAARW010000005.1"/>
</dbReference>
<dbReference type="EMBL" id="BAAARW010000005">
    <property type="protein sequence ID" value="GAA2406821.1"/>
    <property type="molecule type" value="Genomic_DNA"/>
</dbReference>
<dbReference type="Proteomes" id="UP001501231">
    <property type="component" value="Unassembled WGS sequence"/>
</dbReference>
<dbReference type="NCBIfam" id="TIGR04222">
    <property type="entry name" value="near_uncomplex"/>
    <property type="match status" value="1"/>
</dbReference>
<dbReference type="InterPro" id="IPR026467">
    <property type="entry name" value="Ser/Gly_Cys_C_dom"/>
</dbReference>
<evidence type="ECO:0000313" key="3">
    <source>
        <dbReference type="Proteomes" id="UP001501231"/>
    </source>
</evidence>
<keyword evidence="1" id="KW-0812">Transmembrane</keyword>
<evidence type="ECO:0000256" key="1">
    <source>
        <dbReference type="SAM" id="Phobius"/>
    </source>
</evidence>